<keyword evidence="2" id="KW-1185">Reference proteome</keyword>
<dbReference type="Proteomes" id="UP000467700">
    <property type="component" value="Unassembled WGS sequence"/>
</dbReference>
<protein>
    <recommendedName>
        <fullName evidence="3">F-box domain-containing protein</fullName>
    </recommendedName>
</protein>
<dbReference type="EMBL" id="CACVBS010000090">
    <property type="protein sequence ID" value="CAA7270554.1"/>
    <property type="molecule type" value="Genomic_DNA"/>
</dbReference>
<organism evidence="1 2">
    <name type="scientific">Cyclocybe aegerita</name>
    <name type="common">Black poplar mushroom</name>
    <name type="synonym">Agrocybe aegerita</name>
    <dbReference type="NCBI Taxonomy" id="1973307"/>
    <lineage>
        <taxon>Eukaryota</taxon>
        <taxon>Fungi</taxon>
        <taxon>Dikarya</taxon>
        <taxon>Basidiomycota</taxon>
        <taxon>Agaricomycotina</taxon>
        <taxon>Agaricomycetes</taxon>
        <taxon>Agaricomycetidae</taxon>
        <taxon>Agaricales</taxon>
        <taxon>Agaricineae</taxon>
        <taxon>Bolbitiaceae</taxon>
        <taxon>Cyclocybe</taxon>
    </lineage>
</organism>
<name>A0A8S0W0P4_CYCAE</name>
<sequence>MLCLALSCRSFYDAFQSPTLQYMYQLRLNYLQDTGSGEPPDQLCARVRHQRMAWELLEWTPAEFVKIPGELTAYELLSGVFVGTDGTRLSVCWLPSATQETRTVCFESVGFPVRDLAIDPNQDLVVLLEEIELPSGSRRVTIHPRSISVNAAHPHSRPSPLYFDISPHPEHGNGLLKPELQLADDVFTVFIPVPGVSRLLLWNWRAGLLVYDSSDQQFPLEACGFDMLRRDAFILARVSGLGCIDVYRFSPIAPRLPQRLASLRLPRITHNADVMSATIHSGQFQSRPTQGKPFMSVPDSRIHVFSLSYRRRNRLRPSSYRFYNLFVRSETFLKYTVLEPGVAAIGKVPDIPWGQWGECETRFMGERMHETWPRYAHGHRVVCKSHGATSFEVLDFSISNPHLAPSSTVTANGTRQRLGVNEPTVLPPEGIFRQRIVTRLPFHSASRLVPDDFSPYFMIDEDRLIGYRNSPPGTQLQVYYF</sequence>
<evidence type="ECO:0008006" key="3">
    <source>
        <dbReference type="Google" id="ProtNLM"/>
    </source>
</evidence>
<comment type="caution">
    <text evidence="1">The sequence shown here is derived from an EMBL/GenBank/DDBJ whole genome shotgun (WGS) entry which is preliminary data.</text>
</comment>
<evidence type="ECO:0000313" key="1">
    <source>
        <dbReference type="EMBL" id="CAA7270554.1"/>
    </source>
</evidence>
<dbReference type="OrthoDB" id="2745718at2759"/>
<accession>A0A8S0W0P4</accession>
<gene>
    <name evidence="1" type="ORF">AAE3_LOCUS12670</name>
</gene>
<dbReference type="AlphaFoldDB" id="A0A8S0W0P4"/>
<proteinExistence type="predicted"/>
<evidence type="ECO:0000313" key="2">
    <source>
        <dbReference type="Proteomes" id="UP000467700"/>
    </source>
</evidence>
<reference evidence="1 2" key="1">
    <citation type="submission" date="2020-01" db="EMBL/GenBank/DDBJ databases">
        <authorList>
            <person name="Gupta K D."/>
        </authorList>
    </citation>
    <scope>NUCLEOTIDE SEQUENCE [LARGE SCALE GENOMIC DNA]</scope>
</reference>